<accession>A0ABZ2LM66</accession>
<dbReference type="EMBL" id="CP089984">
    <property type="protein sequence ID" value="WXB12003.1"/>
    <property type="molecule type" value="Genomic_DNA"/>
</dbReference>
<organism evidence="1 2">
    <name type="scientific">Pendulispora albinea</name>
    <dbReference type="NCBI Taxonomy" id="2741071"/>
    <lineage>
        <taxon>Bacteria</taxon>
        <taxon>Pseudomonadati</taxon>
        <taxon>Myxococcota</taxon>
        <taxon>Myxococcia</taxon>
        <taxon>Myxococcales</taxon>
        <taxon>Sorangiineae</taxon>
        <taxon>Pendulisporaceae</taxon>
        <taxon>Pendulispora</taxon>
    </lineage>
</organism>
<proteinExistence type="predicted"/>
<evidence type="ECO:0000313" key="2">
    <source>
        <dbReference type="Proteomes" id="UP001370348"/>
    </source>
</evidence>
<name>A0ABZ2LM66_9BACT</name>
<dbReference type="Gene3D" id="2.60.200.20">
    <property type="match status" value="2"/>
</dbReference>
<keyword evidence="2" id="KW-1185">Reference proteome</keyword>
<gene>
    <name evidence="1" type="ORF">LZC94_29635</name>
</gene>
<dbReference type="SUPFAM" id="SSF49879">
    <property type="entry name" value="SMAD/FHA domain"/>
    <property type="match status" value="2"/>
</dbReference>
<dbReference type="RefSeq" id="WP_394821620.1">
    <property type="nucleotide sequence ID" value="NZ_CP089984.1"/>
</dbReference>
<evidence type="ECO:0000313" key="1">
    <source>
        <dbReference type="EMBL" id="WXB12003.1"/>
    </source>
</evidence>
<protein>
    <submittedName>
        <fullName evidence="1">FHA domain-containing protein</fullName>
    </submittedName>
</protein>
<sequence>MLRPSRSIELSIFRATGKVVYTREQRSFFLGKGEHLGVSDIALPELSVDGYHADISWDETDYVITGLDNTDNLSVGGVPLTPGITRTLLPESIIEVAGIRIVATQSGGLPGVSPIQKYLAYDERDLAQAAIEGERRDRARWGYVRLIAVEAPPDVIRTRQTFLRPTELKPRTPPKPYRVGRSRICEIHVDADGVAGEHVALTVEQDGVRVTNTHGRGLRLGSRILEPGGHALWHWSEMLEVGPIVFGLYDPIVSALSEVKRASAGVRPDSDIYVPRWADLPEPDTEASKSSRKPLALLSSLLPGTVTIELPQSEALVLFDWLLRFNNGAPHDPIKDLAGRRLLQEMEGALEPLLLSKLIDPKYERLLEDARNKLREPDTELDLDACLDDDGA</sequence>
<dbReference type="InterPro" id="IPR008984">
    <property type="entry name" value="SMAD_FHA_dom_sf"/>
</dbReference>
<dbReference type="Proteomes" id="UP001370348">
    <property type="component" value="Chromosome"/>
</dbReference>
<reference evidence="1 2" key="1">
    <citation type="submission" date="2021-12" db="EMBL/GenBank/DDBJ databases">
        <title>Discovery of the Pendulisporaceae a myxobacterial family with distinct sporulation behavior and unique specialized metabolism.</title>
        <authorList>
            <person name="Garcia R."/>
            <person name="Popoff A."/>
            <person name="Bader C.D."/>
            <person name="Loehr J."/>
            <person name="Walesch S."/>
            <person name="Walt C."/>
            <person name="Boldt J."/>
            <person name="Bunk B."/>
            <person name="Haeckl F.J.F.P.J."/>
            <person name="Gunesch A.P."/>
            <person name="Birkelbach J."/>
            <person name="Nuebel U."/>
            <person name="Pietschmann T."/>
            <person name="Bach T."/>
            <person name="Mueller R."/>
        </authorList>
    </citation>
    <scope>NUCLEOTIDE SEQUENCE [LARGE SCALE GENOMIC DNA]</scope>
    <source>
        <strain evidence="1 2">MSr11954</strain>
    </source>
</reference>
<dbReference type="CDD" id="cd00060">
    <property type="entry name" value="FHA"/>
    <property type="match status" value="1"/>
</dbReference>